<dbReference type="Proteomes" id="UP000183832">
    <property type="component" value="Unassembled WGS sequence"/>
</dbReference>
<evidence type="ECO:0000313" key="2">
    <source>
        <dbReference type="EMBL" id="CRL04506.1"/>
    </source>
</evidence>
<sequence>MKLSSSFLQTFSAFYCKVFPGNYFCMFVTLLLIIRNLVLHLIQNYLCNDTLLSNLGMTFLNSRGESYKVHLMKNMVLHNQTMMFRQILL</sequence>
<keyword evidence="1" id="KW-0472">Membrane</keyword>
<keyword evidence="1" id="KW-0812">Transmembrane</keyword>
<accession>A0A1J1IXR2</accession>
<dbReference type="EMBL" id="CVRI01000063">
    <property type="protein sequence ID" value="CRL04506.1"/>
    <property type="molecule type" value="Genomic_DNA"/>
</dbReference>
<proteinExistence type="predicted"/>
<keyword evidence="3" id="KW-1185">Reference proteome</keyword>
<evidence type="ECO:0000313" key="3">
    <source>
        <dbReference type="Proteomes" id="UP000183832"/>
    </source>
</evidence>
<feature type="transmembrane region" description="Helical" evidence="1">
    <location>
        <begin position="12"/>
        <end position="34"/>
    </location>
</feature>
<protein>
    <submittedName>
        <fullName evidence="2">CLUMA_CG017586, isoform A</fullName>
    </submittedName>
</protein>
<organism evidence="2 3">
    <name type="scientific">Clunio marinus</name>
    <dbReference type="NCBI Taxonomy" id="568069"/>
    <lineage>
        <taxon>Eukaryota</taxon>
        <taxon>Metazoa</taxon>
        <taxon>Ecdysozoa</taxon>
        <taxon>Arthropoda</taxon>
        <taxon>Hexapoda</taxon>
        <taxon>Insecta</taxon>
        <taxon>Pterygota</taxon>
        <taxon>Neoptera</taxon>
        <taxon>Endopterygota</taxon>
        <taxon>Diptera</taxon>
        <taxon>Nematocera</taxon>
        <taxon>Chironomoidea</taxon>
        <taxon>Chironomidae</taxon>
        <taxon>Clunio</taxon>
    </lineage>
</organism>
<dbReference type="AlphaFoldDB" id="A0A1J1IXR2"/>
<keyword evidence="1" id="KW-1133">Transmembrane helix</keyword>
<gene>
    <name evidence="2" type="ORF">CLUMA_CG017586</name>
</gene>
<evidence type="ECO:0000256" key="1">
    <source>
        <dbReference type="SAM" id="Phobius"/>
    </source>
</evidence>
<name>A0A1J1IXR2_9DIPT</name>
<reference evidence="2 3" key="1">
    <citation type="submission" date="2015-04" db="EMBL/GenBank/DDBJ databases">
        <authorList>
            <person name="Syromyatnikov M.Y."/>
            <person name="Popov V.N."/>
        </authorList>
    </citation>
    <scope>NUCLEOTIDE SEQUENCE [LARGE SCALE GENOMIC DNA]</scope>
</reference>